<comment type="caution">
    <text evidence="1">The sequence shown here is derived from an EMBL/GenBank/DDBJ whole genome shotgun (WGS) entry which is preliminary data.</text>
</comment>
<keyword evidence="2" id="KW-1185">Reference proteome</keyword>
<dbReference type="EMBL" id="BSXS01003721">
    <property type="protein sequence ID" value="GME81830.1"/>
    <property type="molecule type" value="Genomic_DNA"/>
</dbReference>
<protein>
    <submittedName>
        <fullName evidence="1">Unnamed protein product</fullName>
    </submittedName>
</protein>
<organism evidence="1 2">
    <name type="scientific">Ambrosiozyma monospora</name>
    <name type="common">Yeast</name>
    <name type="synonym">Endomycopsis monosporus</name>
    <dbReference type="NCBI Taxonomy" id="43982"/>
    <lineage>
        <taxon>Eukaryota</taxon>
        <taxon>Fungi</taxon>
        <taxon>Dikarya</taxon>
        <taxon>Ascomycota</taxon>
        <taxon>Saccharomycotina</taxon>
        <taxon>Pichiomycetes</taxon>
        <taxon>Pichiales</taxon>
        <taxon>Pichiaceae</taxon>
        <taxon>Ambrosiozyma</taxon>
    </lineage>
</organism>
<reference evidence="1" key="1">
    <citation type="submission" date="2023-04" db="EMBL/GenBank/DDBJ databases">
        <title>Ambrosiozyma monospora NBRC 10751.</title>
        <authorList>
            <person name="Ichikawa N."/>
            <person name="Sato H."/>
            <person name="Tonouchi N."/>
        </authorList>
    </citation>
    <scope>NUCLEOTIDE SEQUENCE</scope>
    <source>
        <strain evidence="1">NBRC 10751</strain>
    </source>
</reference>
<gene>
    <name evidence="1" type="ORF">Amon02_000516100</name>
</gene>
<sequence length="124" mass="13776">MPVASYYPISNTTTNEGQVKTSSTRVNGQASSDKPVQIKVKDENNNFPHNNNGDCDNRISQEADNKCPGLVPPLSPEEILMMSKVTESLMIGQEKFSNSGDLNGFKEDIAELMYYTDRLYDAVH</sequence>
<dbReference type="Proteomes" id="UP001165064">
    <property type="component" value="Unassembled WGS sequence"/>
</dbReference>
<evidence type="ECO:0000313" key="1">
    <source>
        <dbReference type="EMBL" id="GME81830.1"/>
    </source>
</evidence>
<proteinExistence type="predicted"/>
<accession>A0ACB5T556</accession>
<evidence type="ECO:0000313" key="2">
    <source>
        <dbReference type="Proteomes" id="UP001165064"/>
    </source>
</evidence>
<name>A0ACB5T556_AMBMO</name>